<evidence type="ECO:0008006" key="4">
    <source>
        <dbReference type="Google" id="ProtNLM"/>
    </source>
</evidence>
<accession>A0A090BUZ3</accession>
<keyword evidence="3" id="KW-1185">Reference proteome</keyword>
<reference evidence="2" key="1">
    <citation type="journal article" date="2014" name="ISME J.">
        <title>Ecophysiology of Thioploca ingrica as revealed by the complete genome sequence supplemented with proteomic evidence.</title>
        <authorList>
            <person name="Kojima H."/>
            <person name="Ogura Y."/>
            <person name="Yamamoto N."/>
            <person name="Togashi T."/>
            <person name="Mori H."/>
            <person name="Watanabe T."/>
            <person name="Nemoto F."/>
            <person name="Kurokawa K."/>
            <person name="Hayashi T."/>
            <person name="Fukui M."/>
        </authorList>
    </citation>
    <scope>NUCLEOTIDE SEQUENCE [LARGE SCALE GENOMIC DNA]</scope>
</reference>
<evidence type="ECO:0000256" key="1">
    <source>
        <dbReference type="SAM" id="MobiDB-lite"/>
    </source>
</evidence>
<dbReference type="KEGG" id="tig:THII_1659"/>
<gene>
    <name evidence="2" type="ORF">THII_1659</name>
</gene>
<dbReference type="OrthoDB" id="5625541at2"/>
<name>A0A090BUZ3_9GAMM</name>
<dbReference type="HOGENOM" id="CLU_985762_0_0_6"/>
<feature type="compositionally biased region" description="Basic and acidic residues" evidence="1">
    <location>
        <begin position="257"/>
        <end position="303"/>
    </location>
</feature>
<dbReference type="AlphaFoldDB" id="A0A090BUZ3"/>
<dbReference type="EMBL" id="AP014633">
    <property type="protein sequence ID" value="BAP55956.1"/>
    <property type="molecule type" value="Genomic_DNA"/>
</dbReference>
<dbReference type="Proteomes" id="UP000031623">
    <property type="component" value="Chromosome"/>
</dbReference>
<feature type="region of interest" description="Disordered" evidence="1">
    <location>
        <begin position="239"/>
        <end position="303"/>
    </location>
</feature>
<proteinExistence type="predicted"/>
<organism evidence="2 3">
    <name type="scientific">Thioploca ingrica</name>
    <dbReference type="NCBI Taxonomy" id="40754"/>
    <lineage>
        <taxon>Bacteria</taxon>
        <taxon>Pseudomonadati</taxon>
        <taxon>Pseudomonadota</taxon>
        <taxon>Gammaproteobacteria</taxon>
        <taxon>Thiotrichales</taxon>
        <taxon>Thiotrichaceae</taxon>
        <taxon>Thioploca</taxon>
    </lineage>
</organism>
<sequence>MNYWYHRLIIGVVMVSVTPTWAATIVERRDTRGDKQKIIMEEQQARIETSNPNFYTLIDLEKGKAYMVNTEEKQIMAMNIVGTLPKPPQDMPPLPKLPDIKAELIEKGKGPEVAGYTTINYQVIAEGKVCSENYFSLEAVKVPYVKAFLDAMYQMSSSRKPKGLPVHPCQQAHDELEAQSMKLGVPMKSVIKGSGEKGDKVKYEIIRIQTDVKIPEDTFTLPKKYQLKTEAQMLEEQQAMMKRQEEEQQGGRVPAPRGEENGRYDDRYRPRREDERYDDRSPPPRGEDRQYDERYMPPSRDER</sequence>
<evidence type="ECO:0000313" key="3">
    <source>
        <dbReference type="Proteomes" id="UP000031623"/>
    </source>
</evidence>
<evidence type="ECO:0000313" key="2">
    <source>
        <dbReference type="EMBL" id="BAP55956.1"/>
    </source>
</evidence>
<protein>
    <recommendedName>
        <fullName evidence="4">DUF4412 domain-containing protein</fullName>
    </recommendedName>
</protein>